<gene>
    <name evidence="2" type="ORF">SAMN04488238_101583</name>
</gene>
<feature type="compositionally biased region" description="Basic and acidic residues" evidence="1">
    <location>
        <begin position="1"/>
        <end position="20"/>
    </location>
</feature>
<dbReference type="RefSeq" id="WP_092885145.1">
    <property type="nucleotide sequence ID" value="NZ_FNOM01000001.1"/>
</dbReference>
<accession>A0A1H2SER1</accession>
<dbReference type="EMBL" id="FNOM01000001">
    <property type="protein sequence ID" value="SDW29998.1"/>
    <property type="molecule type" value="Genomic_DNA"/>
</dbReference>
<protein>
    <submittedName>
        <fullName evidence="2">Uncharacterized protein</fullName>
    </submittedName>
</protein>
<organism evidence="2 3">
    <name type="scientific">Roseicitreum antarcticum</name>
    <dbReference type="NCBI Taxonomy" id="564137"/>
    <lineage>
        <taxon>Bacteria</taxon>
        <taxon>Pseudomonadati</taxon>
        <taxon>Pseudomonadota</taxon>
        <taxon>Alphaproteobacteria</taxon>
        <taxon>Rhodobacterales</taxon>
        <taxon>Paracoccaceae</taxon>
        <taxon>Roseicitreum</taxon>
    </lineage>
</organism>
<feature type="non-terminal residue" evidence="2">
    <location>
        <position position="1"/>
    </location>
</feature>
<sequence>AQKAQAEREAAEKARAEAEAAKQAQIDADSGLADEEDDDAPVAPGNTARSDEVRAAEEFAREQTARRAARQQTTDASPRSLPDAGTETPAPIGTGRQTDAPDDSAFDKAQAAALAEIAAGDDARVNKMRALLARASQPGTPSGGLDVPIRVAPVNAAKAAELAGARITDPTHLPMTEELSDEDAPAQGVSAAVAAAVMAEGANAEPAAAYLRHSDPRDIRLTTNLDDADATFADDTTDALDRAMERMAAAPNAARASDQHDATAEVRATDAALADDAARAIDGAPALDDRAFDDQAFDGPIHDRDMQDAQIQPESAPEFEPEIVLPSAQDIRAQVRAFLGTTGLDQTQEAELVGELTEVEQAAAVLRATRARGRVRLQGAADETAVNRLLQQTDTQLQGPESQRRRSTIAQLKAAVAAARADERVDGPRRPELAEARVMTKYRADLETTVNPRKPEPEPAPQEPARPQRPASVDRPTHTRPVMAQAPLMLVSELRIDKPGAAQPAEPTAARTAAPGPVTPVRPRRVALSALAEVDTYDESDTPPAPAVPRFSQFAAQLDTPTLYDRMEAAAVYTARIEGRRQFGRAQLMHHVLELSDVQSSNREDVLRAFGSLLRKGRIGKVEQGIYELRPGSQYDGAAAQFLN</sequence>
<feature type="region of interest" description="Disordered" evidence="1">
    <location>
        <begin position="501"/>
        <end position="520"/>
    </location>
</feature>
<dbReference type="AlphaFoldDB" id="A0A1H2SER1"/>
<proteinExistence type="predicted"/>
<feature type="region of interest" description="Disordered" evidence="1">
    <location>
        <begin position="1"/>
        <end position="107"/>
    </location>
</feature>
<name>A0A1H2SER1_9RHOB</name>
<keyword evidence="3" id="KW-1185">Reference proteome</keyword>
<feature type="compositionally biased region" description="Basic and acidic residues" evidence="1">
    <location>
        <begin position="49"/>
        <end position="65"/>
    </location>
</feature>
<evidence type="ECO:0000313" key="3">
    <source>
        <dbReference type="Proteomes" id="UP000198539"/>
    </source>
</evidence>
<dbReference type="STRING" id="564137.SAMN04488238_101583"/>
<feature type="region of interest" description="Disordered" evidence="1">
    <location>
        <begin position="444"/>
        <end position="480"/>
    </location>
</feature>
<reference evidence="2 3" key="1">
    <citation type="submission" date="2016-10" db="EMBL/GenBank/DDBJ databases">
        <authorList>
            <person name="de Groot N.N."/>
        </authorList>
    </citation>
    <scope>NUCLEOTIDE SEQUENCE [LARGE SCALE GENOMIC DNA]</scope>
    <source>
        <strain evidence="2 3">CGMCC 1.8894</strain>
    </source>
</reference>
<evidence type="ECO:0000256" key="1">
    <source>
        <dbReference type="SAM" id="MobiDB-lite"/>
    </source>
</evidence>
<evidence type="ECO:0000313" key="2">
    <source>
        <dbReference type="EMBL" id="SDW29998.1"/>
    </source>
</evidence>
<dbReference type="Proteomes" id="UP000198539">
    <property type="component" value="Unassembled WGS sequence"/>
</dbReference>